<evidence type="ECO:0000313" key="3">
    <source>
        <dbReference type="Proteomes" id="UP000232323"/>
    </source>
</evidence>
<protein>
    <submittedName>
        <fullName evidence="2">Uncharacterized protein</fullName>
    </submittedName>
</protein>
<comment type="caution">
    <text evidence="2">The sequence shown here is derived from an EMBL/GenBank/DDBJ whole genome shotgun (WGS) entry which is preliminary data.</text>
</comment>
<organism evidence="2 3">
    <name type="scientific">Chlamydomonas eustigma</name>
    <dbReference type="NCBI Taxonomy" id="1157962"/>
    <lineage>
        <taxon>Eukaryota</taxon>
        <taxon>Viridiplantae</taxon>
        <taxon>Chlorophyta</taxon>
        <taxon>core chlorophytes</taxon>
        <taxon>Chlorophyceae</taxon>
        <taxon>CS clade</taxon>
        <taxon>Chlamydomonadales</taxon>
        <taxon>Chlamydomonadaceae</taxon>
        <taxon>Chlamydomonas</taxon>
    </lineage>
</organism>
<gene>
    <name evidence="2" type="ORF">CEUSTIGMA_g3723.t1</name>
</gene>
<name>A0A250WZL4_9CHLO</name>
<keyword evidence="3" id="KW-1185">Reference proteome</keyword>
<dbReference type="AlphaFoldDB" id="A0A250WZL4"/>
<evidence type="ECO:0000313" key="2">
    <source>
        <dbReference type="EMBL" id="GAX76278.1"/>
    </source>
</evidence>
<proteinExistence type="predicted"/>
<sequence length="1038" mass="115330">MFLIQGSAIFAAPTTRTSLVSLFRRNTRVYNNTFQWKKKQSSTCLADRTRSKWIITKVSKSVQCYASETNEAPTNPQQGDQQDEAVVMSLEELIIHSLADRCIELGIIPTITPGQSKHLDWIHDSSVNEQGLMRRALDCSDLDAVVKLATGVDHEAKDCFNIIATILDALFKGSVPLPVKYIRYIPERCKSLVAALEGMPGSKDESWKGLVEISARNVSPRLRILVDVQLLMNLMNKLAGMVKSYILHPTGPVRKRGKMVFDSTIAVLSKYGFAPFRQPGTSLHQAAMELMTAVVLDELETSMFWADRGSAVDPSAATRRQAAQQAVLDLVFKHQYLPDSHVISLLLSRTTESSSDMRTSLAARLPYISNDTTSLYPYLGKDFVMRYPDDPISHEVWLVLTGRAESSSDTSLAARPAMLPYGSNDTLSLALMYLLVTTDSALMLLKIFEGSASVSAAEASMWLRLLVDTWMAHRDTYRDNFTGIMRVISNVTHDERLRFPSCLSALYDLKSSSPGTVDLGALVLVSLKFVAGVKMNTELSEKALAHMPEFLNDLSLGHFPYLNPSDLLQLMFSIMENSCPKSDGKDISYSSQYLQALVHVLSSSFIQPWFKSEAAEGERLRVADIISKCILSAPSLLENDPSLITSTPIMRDNVMHLAHKAYQLSGLTGALTPEAYSRVIADTARAGNILYLKEYLFDYLHSISNHPQRSHDQRTSRSVHKSSFSLEEGLLSITQNLSASILPELLHGCPSWQYHCDICSGLLSASMTSVISASWTLASLEAIDNMCANDRTHNKLIITPSQVSSLAKSFLSGGNQKESSLDSEGQYDPTSIGCKAALLAFKIMLDEEDRQLKAAGEDVHHSSPYPILRELPSGLTPTSRYLLSQALLYNRDSQFDHLRYRAAPNMPGQGKKHKRRTAGTKGGRQASCTEESFHAYWKVVETAVCIANRCCMHTASLLLLLQFMRLFGRLRHGEAVSKALSSDVVEGTPLYTLHNRLIESIWEAVGEKSFYELQELRESSSDDHRWILVKKPIQGSPW</sequence>
<dbReference type="Proteomes" id="UP000232323">
    <property type="component" value="Unassembled WGS sequence"/>
</dbReference>
<accession>A0A250WZL4</accession>
<dbReference type="EMBL" id="BEGY01000016">
    <property type="protein sequence ID" value="GAX76278.1"/>
    <property type="molecule type" value="Genomic_DNA"/>
</dbReference>
<evidence type="ECO:0000256" key="1">
    <source>
        <dbReference type="SAM" id="MobiDB-lite"/>
    </source>
</evidence>
<reference evidence="2 3" key="1">
    <citation type="submission" date="2017-08" db="EMBL/GenBank/DDBJ databases">
        <title>Acidophilic green algal genome provides insights into adaptation to an acidic environment.</title>
        <authorList>
            <person name="Hirooka S."/>
            <person name="Hirose Y."/>
            <person name="Kanesaki Y."/>
            <person name="Higuchi S."/>
            <person name="Fujiwara T."/>
            <person name="Onuma R."/>
            <person name="Era A."/>
            <person name="Ohbayashi R."/>
            <person name="Uzuka A."/>
            <person name="Nozaki H."/>
            <person name="Yoshikawa H."/>
            <person name="Miyagishima S.Y."/>
        </authorList>
    </citation>
    <scope>NUCLEOTIDE SEQUENCE [LARGE SCALE GENOMIC DNA]</scope>
    <source>
        <strain evidence="2 3">NIES-2499</strain>
    </source>
</reference>
<feature type="region of interest" description="Disordered" evidence="1">
    <location>
        <begin position="902"/>
        <end position="924"/>
    </location>
</feature>